<protein>
    <submittedName>
        <fullName evidence="1">Uncharacterized protein</fullName>
    </submittedName>
</protein>
<evidence type="ECO:0000313" key="1">
    <source>
        <dbReference type="EMBL" id="GFY58846.1"/>
    </source>
</evidence>
<organism evidence="1 2">
    <name type="scientific">Trichonephila inaurata madagascariensis</name>
    <dbReference type="NCBI Taxonomy" id="2747483"/>
    <lineage>
        <taxon>Eukaryota</taxon>
        <taxon>Metazoa</taxon>
        <taxon>Ecdysozoa</taxon>
        <taxon>Arthropoda</taxon>
        <taxon>Chelicerata</taxon>
        <taxon>Arachnida</taxon>
        <taxon>Araneae</taxon>
        <taxon>Araneomorphae</taxon>
        <taxon>Entelegynae</taxon>
        <taxon>Araneoidea</taxon>
        <taxon>Nephilidae</taxon>
        <taxon>Trichonephila</taxon>
        <taxon>Trichonephila inaurata</taxon>
    </lineage>
</organism>
<reference evidence="1" key="1">
    <citation type="submission" date="2020-08" db="EMBL/GenBank/DDBJ databases">
        <title>Multicomponent nature underlies the extraordinary mechanical properties of spider dragline silk.</title>
        <authorList>
            <person name="Kono N."/>
            <person name="Nakamura H."/>
            <person name="Mori M."/>
            <person name="Yoshida Y."/>
            <person name="Ohtoshi R."/>
            <person name="Malay A.D."/>
            <person name="Moran D.A.P."/>
            <person name="Tomita M."/>
            <person name="Numata K."/>
            <person name="Arakawa K."/>
        </authorList>
    </citation>
    <scope>NUCLEOTIDE SEQUENCE</scope>
</reference>
<dbReference type="EMBL" id="BMAV01012277">
    <property type="protein sequence ID" value="GFY58846.1"/>
    <property type="molecule type" value="Genomic_DNA"/>
</dbReference>
<accession>A0A8X7C662</accession>
<dbReference type="AlphaFoldDB" id="A0A8X7C662"/>
<proteinExistence type="predicted"/>
<dbReference type="Proteomes" id="UP000886998">
    <property type="component" value="Unassembled WGS sequence"/>
</dbReference>
<keyword evidence="2" id="KW-1185">Reference proteome</keyword>
<name>A0A8X7C662_9ARAC</name>
<comment type="caution">
    <text evidence="1">The sequence shown here is derived from an EMBL/GenBank/DDBJ whole genome shotgun (WGS) entry which is preliminary data.</text>
</comment>
<evidence type="ECO:0000313" key="2">
    <source>
        <dbReference type="Proteomes" id="UP000886998"/>
    </source>
</evidence>
<sequence length="84" mass="10108">MVNLIRLHGLNHITFQRHVKKYRHRIERFAILYSSKMEDIRKFHYLTSLRTELLNSQLLLQNDLFAHKYCAACYSFSSNMFVAD</sequence>
<gene>
    <name evidence="1" type="ORF">TNIN_324901</name>
</gene>